<dbReference type="RefSeq" id="WP_130879984.1">
    <property type="nucleotide sequence ID" value="NZ_JAGIOH010000001.1"/>
</dbReference>
<dbReference type="GeneID" id="91571582"/>
<dbReference type="EMBL" id="JAGIOH010000001">
    <property type="protein sequence ID" value="MBP2405252.1"/>
    <property type="molecule type" value="Genomic_DNA"/>
</dbReference>
<organism evidence="1 2">
    <name type="scientific">Streptomyces syringium</name>
    <dbReference type="NCBI Taxonomy" id="76729"/>
    <lineage>
        <taxon>Bacteria</taxon>
        <taxon>Bacillati</taxon>
        <taxon>Actinomycetota</taxon>
        <taxon>Actinomycetes</taxon>
        <taxon>Kitasatosporales</taxon>
        <taxon>Streptomycetaceae</taxon>
        <taxon>Streptomyces</taxon>
    </lineage>
</organism>
<name>A0ABS4Y9Y6_9ACTN</name>
<evidence type="ECO:0000313" key="1">
    <source>
        <dbReference type="EMBL" id="MBP2405252.1"/>
    </source>
</evidence>
<gene>
    <name evidence="1" type="ORF">JO379_004721</name>
</gene>
<dbReference type="Proteomes" id="UP001519291">
    <property type="component" value="Unassembled WGS sequence"/>
</dbReference>
<proteinExistence type="predicted"/>
<protein>
    <submittedName>
        <fullName evidence="1">Uncharacterized protein</fullName>
    </submittedName>
</protein>
<comment type="caution">
    <text evidence="1">The sequence shown here is derived from an EMBL/GenBank/DDBJ whole genome shotgun (WGS) entry which is preliminary data.</text>
</comment>
<reference evidence="1 2" key="1">
    <citation type="submission" date="2021-03" db="EMBL/GenBank/DDBJ databases">
        <title>Sequencing the genomes of 1000 actinobacteria strains.</title>
        <authorList>
            <person name="Klenk H.-P."/>
        </authorList>
    </citation>
    <scope>NUCLEOTIDE SEQUENCE [LARGE SCALE GENOMIC DNA]</scope>
    <source>
        <strain evidence="1 2">DSM 41480</strain>
    </source>
</reference>
<keyword evidence="2" id="KW-1185">Reference proteome</keyword>
<accession>A0ABS4Y9Y6</accession>
<sequence>MLDFLSGNGGKKTGLEHEVLVLRDSEAIAAAIREALAGASDEERPGLERAAAIVAEHGGRPEAEARVEWVRGVLAAAGVDPVKHEVRAVKAVRDAERGLSLRAAVELVNEVKSK</sequence>
<evidence type="ECO:0000313" key="2">
    <source>
        <dbReference type="Proteomes" id="UP001519291"/>
    </source>
</evidence>